<evidence type="ECO:0000313" key="4">
    <source>
        <dbReference type="Proteomes" id="UP000190774"/>
    </source>
</evidence>
<accession>A0A1T4YGC1</accession>
<dbReference type="STRING" id="48467.SAMN02745166_03230"/>
<gene>
    <name evidence="3" type="ORF">SAMN02745166_03230</name>
</gene>
<evidence type="ECO:0000313" key="3">
    <source>
        <dbReference type="EMBL" id="SKB00819.1"/>
    </source>
</evidence>
<dbReference type="InterPro" id="IPR041685">
    <property type="entry name" value="AAA_GajA/Old/RecF-like"/>
</dbReference>
<dbReference type="EMBL" id="FUYE01000011">
    <property type="protein sequence ID" value="SKB00819.1"/>
    <property type="molecule type" value="Genomic_DNA"/>
</dbReference>
<protein>
    <submittedName>
        <fullName evidence="3">AAA domain-containing protein, putative AbiEii toxin, Type IV TA system</fullName>
    </submittedName>
</protein>
<dbReference type="PIRSF" id="PIRSF029347">
    <property type="entry name" value="RecF"/>
    <property type="match status" value="1"/>
</dbReference>
<dbReference type="GO" id="GO:0016887">
    <property type="term" value="F:ATP hydrolysis activity"/>
    <property type="evidence" value="ECO:0007669"/>
    <property type="project" value="InterPro"/>
</dbReference>
<dbReference type="Pfam" id="PF13175">
    <property type="entry name" value="AAA_15"/>
    <property type="match status" value="1"/>
</dbReference>
<dbReference type="OrthoDB" id="9810873at2"/>
<dbReference type="Pfam" id="PF13304">
    <property type="entry name" value="AAA_21"/>
    <property type="match status" value="1"/>
</dbReference>
<dbReference type="Proteomes" id="UP000190774">
    <property type="component" value="Unassembled WGS sequence"/>
</dbReference>
<dbReference type="GO" id="GO:0005524">
    <property type="term" value="F:ATP binding"/>
    <property type="evidence" value="ECO:0007669"/>
    <property type="project" value="InterPro"/>
</dbReference>
<dbReference type="InterPro" id="IPR014555">
    <property type="entry name" value="RecF-like"/>
</dbReference>
<dbReference type="InterPro" id="IPR003959">
    <property type="entry name" value="ATPase_AAA_core"/>
</dbReference>
<dbReference type="RefSeq" id="WP_078814418.1">
    <property type="nucleotide sequence ID" value="NZ_FUYE01000011.1"/>
</dbReference>
<proteinExistence type="predicted"/>
<name>A0A1T4YGC1_9BACT</name>
<keyword evidence="4" id="KW-1185">Reference proteome</keyword>
<sequence length="325" mass="36696">MITRIRIQNYRSFVDAEVKLRPFSLVVGANGSGKSNLLRALQLAFRNHTPFERDFVSADPIPLEKHVNYQLEKTTIQGWFDDKLVRCTTDDKKSGDFIRASEPVWVYNIHPGSVSGIEDVIDSSTVKADGQGTVQVLESLKSGDREDLFDLVEANFKWYVPEVEKLSLRTVEKGKKQIQVREKSLKELLPATELSEGTRLILCILTIIHQEEPPPIILLEDIDRGLHPRLFEYMAPLMKDIAERHDINILATTHNPYLVDCFKDDKDAVIIVEKKDGASTLSTLADRLEGLDYDSVDPDDMPLGNLWFSGLVGGVPAKITRRPEK</sequence>
<feature type="domain" description="Endonuclease GajA/Old nuclease/RecF-like AAA" evidence="1">
    <location>
        <begin position="1"/>
        <end position="97"/>
    </location>
</feature>
<dbReference type="AlphaFoldDB" id="A0A1T4YGC1"/>
<evidence type="ECO:0000259" key="2">
    <source>
        <dbReference type="Pfam" id="PF13304"/>
    </source>
</evidence>
<organism evidence="3 4">
    <name type="scientific">Prosthecobacter debontii</name>
    <dbReference type="NCBI Taxonomy" id="48467"/>
    <lineage>
        <taxon>Bacteria</taxon>
        <taxon>Pseudomonadati</taxon>
        <taxon>Verrucomicrobiota</taxon>
        <taxon>Verrucomicrobiia</taxon>
        <taxon>Verrucomicrobiales</taxon>
        <taxon>Verrucomicrobiaceae</taxon>
        <taxon>Prosthecobacter</taxon>
    </lineage>
</organism>
<dbReference type="Gene3D" id="3.40.50.300">
    <property type="entry name" value="P-loop containing nucleotide triphosphate hydrolases"/>
    <property type="match status" value="1"/>
</dbReference>
<dbReference type="PANTHER" id="PTHR40396:SF1">
    <property type="entry name" value="ATPASE AAA-TYPE CORE DOMAIN-CONTAINING PROTEIN"/>
    <property type="match status" value="1"/>
</dbReference>
<dbReference type="InterPro" id="IPR027417">
    <property type="entry name" value="P-loop_NTPase"/>
</dbReference>
<feature type="domain" description="ATPase AAA-type core" evidence="2">
    <location>
        <begin position="185"/>
        <end position="260"/>
    </location>
</feature>
<dbReference type="PANTHER" id="PTHR40396">
    <property type="entry name" value="ATPASE-LIKE PROTEIN"/>
    <property type="match status" value="1"/>
</dbReference>
<reference evidence="4" key="1">
    <citation type="submission" date="2017-02" db="EMBL/GenBank/DDBJ databases">
        <authorList>
            <person name="Varghese N."/>
            <person name="Submissions S."/>
        </authorList>
    </citation>
    <scope>NUCLEOTIDE SEQUENCE [LARGE SCALE GENOMIC DNA]</scope>
    <source>
        <strain evidence="4">ATCC 700200</strain>
    </source>
</reference>
<dbReference type="SUPFAM" id="SSF52540">
    <property type="entry name" value="P-loop containing nucleoside triphosphate hydrolases"/>
    <property type="match status" value="1"/>
</dbReference>
<evidence type="ECO:0000259" key="1">
    <source>
        <dbReference type="Pfam" id="PF13175"/>
    </source>
</evidence>